<name>A0A7W1T3V8_9LIST</name>
<feature type="transmembrane region" description="Helical" evidence="2">
    <location>
        <begin position="70"/>
        <end position="91"/>
    </location>
</feature>
<dbReference type="EMBL" id="JABJVM010000001">
    <property type="protein sequence ID" value="MBA3924897.1"/>
    <property type="molecule type" value="Genomic_DNA"/>
</dbReference>
<dbReference type="PANTHER" id="PTHR33219">
    <property type="entry name" value="YLMG HOMOLOG PROTEIN 2, CHLOROPLASTIC"/>
    <property type="match status" value="1"/>
</dbReference>
<feature type="transmembrane region" description="Helical" evidence="2">
    <location>
        <begin position="7"/>
        <end position="31"/>
    </location>
</feature>
<evidence type="ECO:0000256" key="2">
    <source>
        <dbReference type="SAM" id="Phobius"/>
    </source>
</evidence>
<gene>
    <name evidence="3" type="ORF">HPK16_00975</name>
</gene>
<dbReference type="PANTHER" id="PTHR33219:SF14">
    <property type="entry name" value="PROTEIN COFACTOR ASSEMBLY OF COMPLEX C SUBUNIT B CCB3, CHLOROPLASTIC-RELATED"/>
    <property type="match status" value="1"/>
</dbReference>
<protein>
    <submittedName>
        <fullName evidence="3">YggT family protein</fullName>
    </submittedName>
</protein>
<reference evidence="3 4" key="1">
    <citation type="submission" date="2020-08" db="EMBL/GenBank/DDBJ databases">
        <title>Listeria ohnekaius sp. nov. and Listeria portnoyii sp. nov. isolated from non-agricultural and natural environments.</title>
        <authorList>
            <person name="Weller D."/>
            <person name="Belias A.M."/>
            <person name="Liao J."/>
            <person name="Guo S."/>
            <person name="Orsi R.H."/>
            <person name="Wiedmann M."/>
        </authorList>
    </citation>
    <scope>NUCLEOTIDE SEQUENCE [LARGE SCALE GENOMIC DNA]</scope>
    <source>
        <strain evidence="3 4">FSL W9-0585</strain>
    </source>
</reference>
<comment type="similarity">
    <text evidence="1">Belongs to the YggT family.</text>
</comment>
<evidence type="ECO:0000313" key="3">
    <source>
        <dbReference type="EMBL" id="MBA3924897.1"/>
    </source>
</evidence>
<dbReference type="Pfam" id="PF02325">
    <property type="entry name" value="CCB3_YggT"/>
    <property type="match status" value="1"/>
</dbReference>
<evidence type="ECO:0000256" key="1">
    <source>
        <dbReference type="ARBA" id="ARBA00010894"/>
    </source>
</evidence>
<proteinExistence type="inferred from homology"/>
<accession>A0A7W1T3V8</accession>
<evidence type="ECO:0000313" key="4">
    <source>
        <dbReference type="Proteomes" id="UP000548787"/>
    </source>
</evidence>
<keyword evidence="2" id="KW-0472">Membrane</keyword>
<keyword evidence="2" id="KW-0812">Transmembrane</keyword>
<dbReference type="AlphaFoldDB" id="A0A7W1T3V8"/>
<comment type="caution">
    <text evidence="3">The sequence shown here is derived from an EMBL/GenBank/DDBJ whole genome shotgun (WGS) entry which is preliminary data.</text>
</comment>
<keyword evidence="2" id="KW-1133">Transmembrane helix</keyword>
<dbReference type="InterPro" id="IPR003425">
    <property type="entry name" value="CCB3/YggT"/>
</dbReference>
<sequence length="96" mass="11156">MILAYQIAHYVFLVLDYFPYVLFVYILLSWFPGAYETTFGRFLAKICEPVLAPFRKIIPPIGGVLDLSPIIAFFAIRMATFGLQYLVYNYLLPLFF</sequence>
<dbReference type="GO" id="GO:0016020">
    <property type="term" value="C:membrane"/>
    <property type="evidence" value="ECO:0007669"/>
    <property type="project" value="InterPro"/>
</dbReference>
<dbReference type="Proteomes" id="UP000548787">
    <property type="component" value="Unassembled WGS sequence"/>
</dbReference>
<keyword evidence="4" id="KW-1185">Reference proteome</keyword>
<organism evidence="3 4">
    <name type="scientific">Listeria rustica</name>
    <dbReference type="NCBI Taxonomy" id="2713503"/>
    <lineage>
        <taxon>Bacteria</taxon>
        <taxon>Bacillati</taxon>
        <taxon>Bacillota</taxon>
        <taxon>Bacilli</taxon>
        <taxon>Bacillales</taxon>
        <taxon>Listeriaceae</taxon>
        <taxon>Listeria</taxon>
    </lineage>
</organism>